<feature type="region of interest" description="Disordered" evidence="1">
    <location>
        <begin position="1"/>
        <end position="35"/>
    </location>
</feature>
<feature type="compositionally biased region" description="Polar residues" evidence="1">
    <location>
        <begin position="8"/>
        <end position="19"/>
    </location>
</feature>
<evidence type="ECO:0000313" key="2">
    <source>
        <dbReference type="EMBL" id="KAF6744217.1"/>
    </source>
</evidence>
<organism evidence="2 3">
    <name type="scientific">Ephemerocybe angulata</name>
    <dbReference type="NCBI Taxonomy" id="980116"/>
    <lineage>
        <taxon>Eukaryota</taxon>
        <taxon>Fungi</taxon>
        <taxon>Dikarya</taxon>
        <taxon>Basidiomycota</taxon>
        <taxon>Agaricomycotina</taxon>
        <taxon>Agaricomycetes</taxon>
        <taxon>Agaricomycetidae</taxon>
        <taxon>Agaricales</taxon>
        <taxon>Agaricineae</taxon>
        <taxon>Psathyrellaceae</taxon>
        <taxon>Ephemerocybe</taxon>
    </lineage>
</organism>
<dbReference type="AlphaFoldDB" id="A0A8H6HDI2"/>
<keyword evidence="3" id="KW-1185">Reference proteome</keyword>
<reference evidence="2 3" key="1">
    <citation type="submission" date="2020-07" db="EMBL/GenBank/DDBJ databases">
        <title>Comparative genomics of pyrophilous fungi reveals a link between fire events and developmental genes.</title>
        <authorList>
            <consortium name="DOE Joint Genome Institute"/>
            <person name="Steindorff A.S."/>
            <person name="Carver A."/>
            <person name="Calhoun S."/>
            <person name="Stillman K."/>
            <person name="Liu H."/>
            <person name="Lipzen A."/>
            <person name="Pangilinan J."/>
            <person name="Labutti K."/>
            <person name="Bruns T.D."/>
            <person name="Grigoriev I.V."/>
        </authorList>
    </citation>
    <scope>NUCLEOTIDE SEQUENCE [LARGE SCALE GENOMIC DNA]</scope>
    <source>
        <strain evidence="2 3">CBS 144469</strain>
    </source>
</reference>
<dbReference type="Pfam" id="PF20414">
    <property type="entry name" value="DUF6698"/>
    <property type="match status" value="1"/>
</dbReference>
<dbReference type="Proteomes" id="UP000521943">
    <property type="component" value="Unassembled WGS sequence"/>
</dbReference>
<comment type="caution">
    <text evidence="2">The sequence shown here is derived from an EMBL/GenBank/DDBJ whole genome shotgun (WGS) entry which is preliminary data.</text>
</comment>
<accession>A0A8H6HDI2</accession>
<dbReference type="EMBL" id="JACGCI010000125">
    <property type="protein sequence ID" value="KAF6744217.1"/>
    <property type="molecule type" value="Genomic_DNA"/>
</dbReference>
<sequence length="326" mass="36879">MSLHGANKENQNIRSSGSSGKRKATRPPFEDFSKEFKQRRTDPLVHYGRHFGRSIRTFCRMQPLLRNCLGRTMQLERLPLTTLSCSEIREQAVYDNLLEMVPGLEEKLNTGSEEEVFYVAEMLTKGISSARSDDTKGLKSVIVDWITPPNGVLNPPIQRNIKTDRGYHHPATGRLLCPVSLDWERSDVREALASGDLTPSGDLWPRFLYKNGEYIEDDPWNGLLRSALLVKGYKHVFTSPSSVYKDGAVNKATRSSNARRHGMKSVTPASIAYIATQVRFALSSSAAFTRTDATSDSEYFYNLLIELLEDPEEQAEVQDLLTWWNQ</sequence>
<evidence type="ECO:0000313" key="3">
    <source>
        <dbReference type="Proteomes" id="UP000521943"/>
    </source>
</evidence>
<protein>
    <submittedName>
        <fullName evidence="2">Uncharacterized protein</fullName>
    </submittedName>
</protein>
<proteinExistence type="predicted"/>
<gene>
    <name evidence="2" type="ORF">DFP72DRAFT_993460</name>
</gene>
<dbReference type="InterPro" id="IPR046521">
    <property type="entry name" value="DUF6698"/>
</dbReference>
<evidence type="ECO:0000256" key="1">
    <source>
        <dbReference type="SAM" id="MobiDB-lite"/>
    </source>
</evidence>
<dbReference type="OrthoDB" id="2662502at2759"/>
<name>A0A8H6HDI2_9AGAR</name>